<keyword evidence="2" id="KW-1185">Reference proteome</keyword>
<proteinExistence type="predicted"/>
<evidence type="ECO:0000313" key="1">
    <source>
        <dbReference type="EMBL" id="WUQ12300.1"/>
    </source>
</evidence>
<dbReference type="RefSeq" id="WP_328961605.1">
    <property type="nucleotide sequence ID" value="NZ_CP108090.1"/>
</dbReference>
<gene>
    <name evidence="1" type="ORF">OG517_13125</name>
</gene>
<protein>
    <submittedName>
        <fullName evidence="1">Uncharacterized protein</fullName>
    </submittedName>
</protein>
<sequence>MRDDRWPFYIDFGLSGLTRMVDVGWSSGTTLPEIVAAVADWGDGVYAPTLLEDALRVLESDLSSREVDILWCAASKRSYRPDFFGVGGREWLRQVVDICAERIRQDDPSFAVAPAGPAPAASFVDEVLAEVEAVAGALRSVEGHAHYAVPDVVRTLRRTVTQADPDLGFRMLLRVVKAYQLTVDASCLARYQDLGERLGYDECVVEDGGIDVRPDPAD</sequence>
<accession>A0ABZ1TA52</accession>
<dbReference type="Proteomes" id="UP001432039">
    <property type="component" value="Chromosome"/>
</dbReference>
<name>A0ABZ1TA52_STRVG</name>
<reference evidence="1" key="1">
    <citation type="submission" date="2022-10" db="EMBL/GenBank/DDBJ databases">
        <title>The complete genomes of actinobacterial strains from the NBC collection.</title>
        <authorList>
            <person name="Joergensen T.S."/>
            <person name="Alvarez Arevalo M."/>
            <person name="Sterndorff E.B."/>
            <person name="Faurdal D."/>
            <person name="Vuksanovic O."/>
            <person name="Mourched A.-S."/>
            <person name="Charusanti P."/>
            <person name="Shaw S."/>
            <person name="Blin K."/>
            <person name="Weber T."/>
        </authorList>
    </citation>
    <scope>NUCLEOTIDE SEQUENCE</scope>
    <source>
        <strain evidence="1">NBC_00248</strain>
    </source>
</reference>
<evidence type="ECO:0000313" key="2">
    <source>
        <dbReference type="Proteomes" id="UP001432039"/>
    </source>
</evidence>
<organism evidence="1 2">
    <name type="scientific">Streptomyces virginiae</name>
    <name type="common">Streptomyces cinnamonensis</name>
    <dbReference type="NCBI Taxonomy" id="1961"/>
    <lineage>
        <taxon>Bacteria</taxon>
        <taxon>Bacillati</taxon>
        <taxon>Actinomycetota</taxon>
        <taxon>Actinomycetes</taxon>
        <taxon>Kitasatosporales</taxon>
        <taxon>Streptomycetaceae</taxon>
        <taxon>Streptomyces</taxon>
    </lineage>
</organism>
<dbReference type="EMBL" id="CP108090">
    <property type="protein sequence ID" value="WUQ12300.1"/>
    <property type="molecule type" value="Genomic_DNA"/>
</dbReference>